<proteinExistence type="inferred from homology"/>
<feature type="compositionally biased region" description="Acidic residues" evidence="7">
    <location>
        <begin position="455"/>
        <end position="466"/>
    </location>
</feature>
<dbReference type="PROSITE" id="PS50850">
    <property type="entry name" value="MFS"/>
    <property type="match status" value="1"/>
</dbReference>
<dbReference type="GO" id="GO:0016020">
    <property type="term" value="C:membrane"/>
    <property type="evidence" value="ECO:0007669"/>
    <property type="project" value="UniProtKB-SubCell"/>
</dbReference>
<reference evidence="10 11" key="1">
    <citation type="journal article" date="2017" name="Biotechnol. Biofuels">
        <title>Differential beta-glucosidase expression as a function of carbon source availability in Talaromyces amestolkiae: a genomic and proteomic approach.</title>
        <authorList>
            <person name="de Eugenio L.I."/>
            <person name="Mendez-Liter J.A."/>
            <person name="Nieto-Dominguez M."/>
            <person name="Alonso L."/>
            <person name="Gil-Munoz J."/>
            <person name="Barriuso J."/>
            <person name="Prieto A."/>
            <person name="Martinez M.J."/>
        </authorList>
    </citation>
    <scope>NUCLEOTIDE SEQUENCE [LARGE SCALE GENOMIC DNA]</scope>
    <source>
        <strain evidence="10 11">CIB</strain>
    </source>
</reference>
<keyword evidence="5 8" id="KW-0472">Membrane</keyword>
<dbReference type="Proteomes" id="UP000249363">
    <property type="component" value="Unassembled WGS sequence"/>
</dbReference>
<dbReference type="PANTHER" id="PTHR43791:SF43">
    <property type="entry name" value="MAJOR FACILITATOR SUPERFAMILY (MFS) PROFILE DOMAIN-CONTAINING PROTEIN"/>
    <property type="match status" value="1"/>
</dbReference>
<dbReference type="FunFam" id="1.20.1250.20:FF:000065">
    <property type="entry name" value="Putative MFS pantothenate transporter"/>
    <property type="match status" value="1"/>
</dbReference>
<dbReference type="InterPro" id="IPR011701">
    <property type="entry name" value="MFS"/>
</dbReference>
<accession>A0A364KXZ7</accession>
<dbReference type="InterPro" id="IPR020846">
    <property type="entry name" value="MFS_dom"/>
</dbReference>
<comment type="subcellular location">
    <subcellularLocation>
        <location evidence="1">Membrane</location>
        <topology evidence="1">Multi-pass membrane protein</topology>
    </subcellularLocation>
</comment>
<evidence type="ECO:0000256" key="3">
    <source>
        <dbReference type="ARBA" id="ARBA00022692"/>
    </source>
</evidence>
<keyword evidence="2" id="KW-0813">Transport</keyword>
<evidence type="ECO:0000256" key="6">
    <source>
        <dbReference type="ARBA" id="ARBA00037968"/>
    </source>
</evidence>
<feature type="transmembrane region" description="Helical" evidence="8">
    <location>
        <begin position="104"/>
        <end position="123"/>
    </location>
</feature>
<protein>
    <recommendedName>
        <fullName evidence="9">Major facilitator superfamily (MFS) profile domain-containing protein</fullName>
    </recommendedName>
</protein>
<feature type="transmembrane region" description="Helical" evidence="8">
    <location>
        <begin position="130"/>
        <end position="154"/>
    </location>
</feature>
<gene>
    <name evidence="10" type="ORF">BHQ10_004445</name>
</gene>
<keyword evidence="4 8" id="KW-1133">Transmembrane helix</keyword>
<feature type="domain" description="Major facilitator superfamily (MFS) profile" evidence="9">
    <location>
        <begin position="38"/>
        <end position="449"/>
    </location>
</feature>
<evidence type="ECO:0000256" key="5">
    <source>
        <dbReference type="ARBA" id="ARBA00023136"/>
    </source>
</evidence>
<dbReference type="SUPFAM" id="SSF103473">
    <property type="entry name" value="MFS general substrate transporter"/>
    <property type="match status" value="1"/>
</dbReference>
<evidence type="ECO:0000256" key="2">
    <source>
        <dbReference type="ARBA" id="ARBA00022448"/>
    </source>
</evidence>
<evidence type="ECO:0000256" key="7">
    <source>
        <dbReference type="SAM" id="MobiDB-lite"/>
    </source>
</evidence>
<dbReference type="InterPro" id="IPR036259">
    <property type="entry name" value="MFS_trans_sf"/>
</dbReference>
<feature type="transmembrane region" description="Helical" evidence="8">
    <location>
        <begin position="331"/>
        <end position="353"/>
    </location>
</feature>
<dbReference type="AlphaFoldDB" id="A0A364KXZ7"/>
<dbReference type="Gene3D" id="1.20.1250.20">
    <property type="entry name" value="MFS general substrate transporter like domains"/>
    <property type="match status" value="2"/>
</dbReference>
<feature type="compositionally biased region" description="Basic and acidic residues" evidence="7">
    <location>
        <begin position="468"/>
        <end position="477"/>
    </location>
</feature>
<dbReference type="GeneID" id="63793661"/>
<comment type="similarity">
    <text evidence="6">Belongs to the major facilitator superfamily. Allantoate permease family.</text>
</comment>
<evidence type="ECO:0000259" key="9">
    <source>
        <dbReference type="PROSITE" id="PS50850"/>
    </source>
</evidence>
<dbReference type="PANTHER" id="PTHR43791">
    <property type="entry name" value="PERMEASE-RELATED"/>
    <property type="match status" value="1"/>
</dbReference>
<feature type="transmembrane region" description="Helical" evidence="8">
    <location>
        <begin position="269"/>
        <end position="293"/>
    </location>
</feature>
<organism evidence="10 11">
    <name type="scientific">Talaromyces amestolkiae</name>
    <dbReference type="NCBI Taxonomy" id="1196081"/>
    <lineage>
        <taxon>Eukaryota</taxon>
        <taxon>Fungi</taxon>
        <taxon>Dikarya</taxon>
        <taxon>Ascomycota</taxon>
        <taxon>Pezizomycotina</taxon>
        <taxon>Eurotiomycetes</taxon>
        <taxon>Eurotiomycetidae</taxon>
        <taxon>Eurotiales</taxon>
        <taxon>Trichocomaceae</taxon>
        <taxon>Talaromyces</taxon>
        <taxon>Talaromyces sect. Talaromyces</taxon>
    </lineage>
</organism>
<feature type="transmembrane region" description="Helical" evidence="8">
    <location>
        <begin position="198"/>
        <end position="218"/>
    </location>
</feature>
<keyword evidence="3 8" id="KW-0812">Transmembrane</keyword>
<sequence>MGSSPLVTDNVNAIDTTLNDDDNKKQRRILLWKLDLFILSWACFGYFVRILDSSNISNAYVSGLKEDLNVQGNEYNLFSTLWTCGYIIGQIPSQLIITKIRPSIWIPCAEVLWAIFSFSFAAVKNVQQVYALRFLIGLAESPFYVGAMTMLGNWYTPKELGKRATIFYSASFAANMFSGYLQAAVYKGLDGTHGLAGWRWLFIMCGVISVPGAFYGFFAVPDSPYSTKARWLSREQVELAKSRMIKANRKPFQGVTFSVLKQLVTDVPAYFVVIGYIFFCLDTLPLGYFAIWLKALKRYSTEEVNVIPTGAYAIGFVSTIFWGWLSDQLGSRLGVTAVISVVAFLSCLLLTVATSESVVYAGYFLNAAGWGYGAIILSWINETYGDRPELRAFLIGTCQTLGATFSAWVPVVIFNVGKYAPSFHKGYIVVTVLAAVQFLLVFVIKWFTLNGGTSEENETSAEENEIDAQTHKATELV</sequence>
<feature type="transmembrane region" description="Helical" evidence="8">
    <location>
        <begin position="30"/>
        <end position="48"/>
    </location>
</feature>
<evidence type="ECO:0000256" key="8">
    <source>
        <dbReference type="SAM" id="Phobius"/>
    </source>
</evidence>
<evidence type="ECO:0000313" key="11">
    <source>
        <dbReference type="Proteomes" id="UP000249363"/>
    </source>
</evidence>
<feature type="transmembrane region" description="Helical" evidence="8">
    <location>
        <begin position="426"/>
        <end position="447"/>
    </location>
</feature>
<keyword evidence="11" id="KW-1185">Reference proteome</keyword>
<feature type="region of interest" description="Disordered" evidence="7">
    <location>
        <begin position="453"/>
        <end position="477"/>
    </location>
</feature>
<feature type="transmembrane region" description="Helical" evidence="8">
    <location>
        <begin position="166"/>
        <end position="186"/>
    </location>
</feature>
<dbReference type="OrthoDB" id="3639251at2759"/>
<name>A0A364KXZ7_TALAM</name>
<feature type="transmembrane region" description="Helical" evidence="8">
    <location>
        <begin position="360"/>
        <end position="380"/>
    </location>
</feature>
<feature type="transmembrane region" description="Helical" evidence="8">
    <location>
        <begin position="305"/>
        <end position="325"/>
    </location>
</feature>
<dbReference type="EMBL" id="MIKG01000007">
    <property type="protein sequence ID" value="RAO68433.1"/>
    <property type="molecule type" value="Genomic_DNA"/>
</dbReference>
<evidence type="ECO:0000256" key="1">
    <source>
        <dbReference type="ARBA" id="ARBA00004141"/>
    </source>
</evidence>
<evidence type="ECO:0000313" key="10">
    <source>
        <dbReference type="EMBL" id="RAO68433.1"/>
    </source>
</evidence>
<comment type="caution">
    <text evidence="10">The sequence shown here is derived from an EMBL/GenBank/DDBJ whole genome shotgun (WGS) entry which is preliminary data.</text>
</comment>
<evidence type="ECO:0000256" key="4">
    <source>
        <dbReference type="ARBA" id="ARBA00022989"/>
    </source>
</evidence>
<dbReference type="Pfam" id="PF07690">
    <property type="entry name" value="MFS_1"/>
    <property type="match status" value="1"/>
</dbReference>
<dbReference type="RefSeq" id="XP_040732949.1">
    <property type="nucleotide sequence ID" value="XM_040876811.1"/>
</dbReference>
<dbReference type="GO" id="GO:0022857">
    <property type="term" value="F:transmembrane transporter activity"/>
    <property type="evidence" value="ECO:0007669"/>
    <property type="project" value="InterPro"/>
</dbReference>
<feature type="transmembrane region" description="Helical" evidence="8">
    <location>
        <begin position="392"/>
        <end position="414"/>
    </location>
</feature>